<dbReference type="AlphaFoldDB" id="A0A1K0HL21"/>
<dbReference type="OrthoDB" id="2139939at2759"/>
<gene>
    <name evidence="3" type="ORF">UBRO2_05807</name>
    <name evidence="2" type="ORF">UBRO_07164</name>
</gene>
<evidence type="ECO:0000313" key="2">
    <source>
        <dbReference type="EMBL" id="SAM85824.1"/>
    </source>
</evidence>
<feature type="compositionally biased region" description="Basic and acidic residues" evidence="1">
    <location>
        <begin position="1"/>
        <end position="15"/>
    </location>
</feature>
<dbReference type="InterPro" id="IPR044688">
    <property type="entry name" value="SCI-1-like"/>
</dbReference>
<evidence type="ECO:0000313" key="4">
    <source>
        <dbReference type="Proteomes" id="UP000179920"/>
    </source>
</evidence>
<feature type="compositionally biased region" description="Basic residues" evidence="1">
    <location>
        <begin position="49"/>
        <end position="58"/>
    </location>
</feature>
<organism evidence="2 4">
    <name type="scientific">Ustilago bromivora</name>
    <dbReference type="NCBI Taxonomy" id="307758"/>
    <lineage>
        <taxon>Eukaryota</taxon>
        <taxon>Fungi</taxon>
        <taxon>Dikarya</taxon>
        <taxon>Basidiomycota</taxon>
        <taxon>Ustilaginomycotina</taxon>
        <taxon>Ustilaginomycetes</taxon>
        <taxon>Ustilaginales</taxon>
        <taxon>Ustilaginaceae</taxon>
        <taxon>Ustilago</taxon>
    </lineage>
</organism>
<reference evidence="3" key="3">
    <citation type="submission" date="2018-08" db="EMBL/GenBank/DDBJ databases">
        <authorList>
            <person name="Guldener U."/>
        </authorList>
    </citation>
    <scope>NUCLEOTIDE SEQUENCE</scope>
    <source>
        <strain evidence="3">UB2</strain>
    </source>
</reference>
<feature type="region of interest" description="Disordered" evidence="1">
    <location>
        <begin position="1"/>
        <end position="76"/>
    </location>
</feature>
<keyword evidence="5" id="KW-1185">Reference proteome</keyword>
<protein>
    <recommendedName>
        <fullName evidence="6">Splicing arginine serine-rich 12</fullName>
    </recommendedName>
</protein>
<dbReference type="PANTHER" id="PTHR34117">
    <property type="entry name" value="STYLE CELL-CYCLE INHIBITOR 1"/>
    <property type="match status" value="1"/>
</dbReference>
<evidence type="ECO:0000256" key="1">
    <source>
        <dbReference type="SAM" id="MobiDB-lite"/>
    </source>
</evidence>
<sequence>MAGDETRSSRHDDRGRKHGRSHREHQESSRSSRSHRDRGKDRDQGDFHRRSRSPSPRPRRSDRSPSEGPHPILARLGVDKLTPDDYFICSAEFKAWLSESKHKYLDEISSKEARRYFDHFVHRWNEGKLPDVFYKGEVRSSAAAAGASSQTRHKWSFINKSTYSSKEQEQLAMIRDNVDTLTNGSSKGAIEARDAERKARHAQSNEAPDAEEEPRRDSGWNSRSAASSSKSYAESQLDREHRKDLSRIAQSESLRSARQDERDEEEAFHGRATGRDRVLEKKRKRNAVNREFASRRQADDGIEMDDRDLYEQETPSLSSASRAGGQKGERATSKKEQARQERMEQRKTEMQEKVSALKEKDAKTMEMLKAMAQERFGSGGRL</sequence>
<reference evidence="2" key="1">
    <citation type="submission" date="2016-04" db="EMBL/GenBank/DDBJ databases">
        <authorList>
            <person name="Evans L.H."/>
            <person name="Alamgir A."/>
            <person name="Owens N."/>
            <person name="Weber N.D."/>
            <person name="Virtaneva K."/>
            <person name="Barbian K."/>
            <person name="Babar A."/>
            <person name="Rosenke K."/>
        </authorList>
    </citation>
    <scope>NUCLEOTIDE SEQUENCE</scope>
    <source>
        <strain evidence="2">UB2112</strain>
    </source>
</reference>
<feature type="compositionally biased region" description="Basic and acidic residues" evidence="1">
    <location>
        <begin position="236"/>
        <end position="246"/>
    </location>
</feature>
<dbReference type="Proteomes" id="UP000179920">
    <property type="component" value="Chromosome XIX"/>
</dbReference>
<accession>A0A1K0HL21</accession>
<name>A0A1K0HL21_9BASI</name>
<feature type="compositionally biased region" description="Low complexity" evidence="1">
    <location>
        <begin position="219"/>
        <end position="235"/>
    </location>
</feature>
<proteinExistence type="predicted"/>
<dbReference type="EMBL" id="ULHB01000214">
    <property type="protein sequence ID" value="SYW85368.1"/>
    <property type="molecule type" value="Genomic_DNA"/>
</dbReference>
<dbReference type="Proteomes" id="UP000658997">
    <property type="component" value="Unassembled WGS sequence"/>
</dbReference>
<evidence type="ECO:0008006" key="6">
    <source>
        <dbReference type="Google" id="ProtNLM"/>
    </source>
</evidence>
<feature type="compositionally biased region" description="Basic and acidic residues" evidence="1">
    <location>
        <begin position="255"/>
        <end position="279"/>
    </location>
</feature>
<evidence type="ECO:0000313" key="3">
    <source>
        <dbReference type="EMBL" id="SYW85368.1"/>
    </source>
</evidence>
<dbReference type="PANTHER" id="PTHR34117:SF1">
    <property type="entry name" value="STYLE CELL-CYCLE INHIBITOR 1"/>
    <property type="match status" value="1"/>
</dbReference>
<dbReference type="EMBL" id="LT558135">
    <property type="protein sequence ID" value="SAM85824.1"/>
    <property type="molecule type" value="Genomic_DNA"/>
</dbReference>
<feature type="compositionally biased region" description="Basic and acidic residues" evidence="1">
    <location>
        <begin position="327"/>
        <end position="362"/>
    </location>
</feature>
<feature type="region of interest" description="Disordered" evidence="1">
    <location>
        <begin position="178"/>
        <end position="362"/>
    </location>
</feature>
<feature type="compositionally biased region" description="Basic and acidic residues" evidence="1">
    <location>
        <begin position="38"/>
        <end position="48"/>
    </location>
</feature>
<reference evidence="4" key="2">
    <citation type="submission" date="2016-04" db="EMBL/GenBank/DDBJ databases">
        <authorList>
            <person name="Guldener U."/>
            <person name="Guldener U."/>
        </authorList>
    </citation>
    <scope>NUCLEOTIDE SEQUENCE [LARGE SCALE GENOMIC DNA]</scope>
    <source>
        <strain evidence="4">UB2112</strain>
    </source>
</reference>
<evidence type="ECO:0000313" key="5">
    <source>
        <dbReference type="Proteomes" id="UP000658997"/>
    </source>
</evidence>